<feature type="region of interest" description="Disordered" evidence="7">
    <location>
        <begin position="120"/>
        <end position="142"/>
    </location>
</feature>
<evidence type="ECO:0000256" key="1">
    <source>
        <dbReference type="ARBA" id="ARBA00007320"/>
    </source>
</evidence>
<dbReference type="GO" id="GO:0003735">
    <property type="term" value="F:structural constituent of ribosome"/>
    <property type="evidence" value="ECO:0007669"/>
    <property type="project" value="InterPro"/>
</dbReference>
<evidence type="ECO:0000256" key="3">
    <source>
        <dbReference type="ARBA" id="ARBA00023274"/>
    </source>
</evidence>
<dbReference type="InterPro" id="IPR021131">
    <property type="entry name" value="Ribosomal_uL15/eL18"/>
</dbReference>
<evidence type="ECO:0000313" key="9">
    <source>
        <dbReference type="EMBL" id="AIE93016.1"/>
    </source>
</evidence>
<dbReference type="InterPro" id="IPR030878">
    <property type="entry name" value="Ribosomal_uL15"/>
</dbReference>
<gene>
    <name evidence="9" type="primary">RP-L15</name>
    <name evidence="5" type="synonym">rpl15</name>
    <name evidence="9" type="synonym">rplO</name>
</gene>
<proteinExistence type="inferred from homology"/>
<dbReference type="Gene3D" id="3.100.10.10">
    <property type="match status" value="1"/>
</dbReference>
<evidence type="ECO:0000259" key="8">
    <source>
        <dbReference type="Pfam" id="PF00828"/>
    </source>
</evidence>
<dbReference type="PROSITE" id="PS00475">
    <property type="entry name" value="RIBOSOMAL_L15"/>
    <property type="match status" value="1"/>
</dbReference>
<evidence type="ECO:0000256" key="7">
    <source>
        <dbReference type="SAM" id="MobiDB-lite"/>
    </source>
</evidence>
<dbReference type="GO" id="GO:0019843">
    <property type="term" value="F:rRNA binding"/>
    <property type="evidence" value="ECO:0007669"/>
    <property type="project" value="UniProtKB-UniRule"/>
</dbReference>
<keyword evidence="5" id="KW-0694">RNA-binding</keyword>
<organism evidence="9">
    <name type="scientific">uncultured marine group II/III euryarchaeote AD1000_31_C10</name>
    <dbReference type="NCBI Taxonomy" id="1457752"/>
    <lineage>
        <taxon>Archaea</taxon>
        <taxon>Methanobacteriati</taxon>
        <taxon>Methanobacteriota</taxon>
        <taxon>environmental samples</taxon>
    </lineage>
</organism>
<name>A0A075FUA3_9EURY</name>
<keyword evidence="5" id="KW-0699">rRNA-binding</keyword>
<protein>
    <recommendedName>
        <fullName evidence="4 5">Large ribosomal subunit protein uL15</fullName>
    </recommendedName>
</protein>
<evidence type="ECO:0000256" key="6">
    <source>
        <dbReference type="RuleBase" id="RU003888"/>
    </source>
</evidence>
<feature type="compositionally biased region" description="Basic residues" evidence="7">
    <location>
        <begin position="1"/>
        <end position="30"/>
    </location>
</feature>
<evidence type="ECO:0000256" key="2">
    <source>
        <dbReference type="ARBA" id="ARBA00022980"/>
    </source>
</evidence>
<feature type="region of interest" description="Disordered" evidence="7">
    <location>
        <begin position="1"/>
        <end position="37"/>
    </location>
</feature>
<keyword evidence="2 5" id="KW-0689">Ribosomal protein</keyword>
<dbReference type="HAMAP" id="MF_01341">
    <property type="entry name" value="Ribosomal_uL15"/>
    <property type="match status" value="1"/>
</dbReference>
<keyword evidence="3 5" id="KW-0687">Ribonucleoprotein</keyword>
<dbReference type="SUPFAM" id="SSF52080">
    <property type="entry name" value="Ribosomal proteins L15p and L18e"/>
    <property type="match status" value="1"/>
</dbReference>
<dbReference type="GO" id="GO:0015934">
    <property type="term" value="C:large ribosomal subunit"/>
    <property type="evidence" value="ECO:0007669"/>
    <property type="project" value="InterPro"/>
</dbReference>
<comment type="subunit">
    <text evidence="5">Part of the 50S ribosomal subunit.</text>
</comment>
<sequence>MVSRTNKFRGRSRYHGRGKKAGRGAGKRGGRGNAGINKHRVMTRLKYMPGHWGMHGFNRHPSLRSVNVSINVQGVQDLAEGDSIDLGELGYDKLLGKGRIDRAIHITVAEASSRAIEKVEAAGGSVTVEDPDDDDWGEWEEE</sequence>
<dbReference type="InterPro" id="IPR001196">
    <property type="entry name" value="Ribosomal_uL15_CS"/>
</dbReference>
<dbReference type="InterPro" id="IPR027386">
    <property type="entry name" value="Rbsml_uL15_N"/>
</dbReference>
<dbReference type="Pfam" id="PF00828">
    <property type="entry name" value="Ribosomal_L27A"/>
    <property type="match status" value="1"/>
</dbReference>
<dbReference type="Gene3D" id="4.10.990.10">
    <property type="match status" value="1"/>
</dbReference>
<evidence type="ECO:0000256" key="5">
    <source>
        <dbReference type="HAMAP-Rule" id="MF_01341"/>
    </source>
</evidence>
<feature type="compositionally biased region" description="Acidic residues" evidence="7">
    <location>
        <begin position="129"/>
        <end position="142"/>
    </location>
</feature>
<accession>A0A075FUA3</accession>
<dbReference type="GO" id="GO:0006412">
    <property type="term" value="P:translation"/>
    <property type="evidence" value="ECO:0007669"/>
    <property type="project" value="UniProtKB-UniRule"/>
</dbReference>
<reference evidence="9" key="1">
    <citation type="journal article" date="2014" name="Genome Biol. Evol.">
        <title>Pangenome evidence for extensive interdomain horizontal transfer affecting lineage core and shell genes in uncultured planktonic thaumarchaeota and euryarchaeota.</title>
        <authorList>
            <person name="Deschamps P."/>
            <person name="Zivanovic Y."/>
            <person name="Moreira D."/>
            <person name="Rodriguez-Valera F."/>
            <person name="Lopez-Garcia P."/>
        </authorList>
    </citation>
    <scope>NUCLEOTIDE SEQUENCE</scope>
</reference>
<comment type="similarity">
    <text evidence="1 5 6">Belongs to the universal ribosomal protein uL15 family.</text>
</comment>
<evidence type="ECO:0000256" key="4">
    <source>
        <dbReference type="ARBA" id="ARBA00035200"/>
    </source>
</evidence>
<dbReference type="InterPro" id="IPR036227">
    <property type="entry name" value="Ribosomal_uL15/eL18_sf"/>
</dbReference>
<feature type="domain" description="Large ribosomal subunit protein uL15/eL18" evidence="8">
    <location>
        <begin position="70"/>
        <end position="127"/>
    </location>
</feature>
<comment type="function">
    <text evidence="5">Binds to the 23S rRNA.</text>
</comment>
<dbReference type="EMBL" id="KF900383">
    <property type="protein sequence ID" value="AIE93016.1"/>
    <property type="molecule type" value="Genomic_DNA"/>
</dbReference>
<dbReference type="AlphaFoldDB" id="A0A075FUA3"/>